<organism evidence="2 3">
    <name type="scientific">Eleginops maclovinus</name>
    <name type="common">Patagonian blennie</name>
    <name type="synonym">Eleginus maclovinus</name>
    <dbReference type="NCBI Taxonomy" id="56733"/>
    <lineage>
        <taxon>Eukaryota</taxon>
        <taxon>Metazoa</taxon>
        <taxon>Chordata</taxon>
        <taxon>Craniata</taxon>
        <taxon>Vertebrata</taxon>
        <taxon>Euteleostomi</taxon>
        <taxon>Actinopterygii</taxon>
        <taxon>Neopterygii</taxon>
        <taxon>Teleostei</taxon>
        <taxon>Neoteleostei</taxon>
        <taxon>Acanthomorphata</taxon>
        <taxon>Eupercaria</taxon>
        <taxon>Perciformes</taxon>
        <taxon>Notothenioidei</taxon>
        <taxon>Eleginopidae</taxon>
        <taxon>Eleginops</taxon>
    </lineage>
</organism>
<keyword evidence="3" id="KW-1185">Reference proteome</keyword>
<protein>
    <submittedName>
        <fullName evidence="2">Uncharacterized protein</fullName>
    </submittedName>
</protein>
<feature type="compositionally biased region" description="Basic and acidic residues" evidence="1">
    <location>
        <begin position="1"/>
        <end position="26"/>
    </location>
</feature>
<accession>A0AAN7XL54</accession>
<evidence type="ECO:0000313" key="2">
    <source>
        <dbReference type="EMBL" id="KAK5864110.1"/>
    </source>
</evidence>
<reference evidence="2 3" key="1">
    <citation type="journal article" date="2023" name="Genes (Basel)">
        <title>Chromosome-Level Genome Assembly and Circadian Gene Repertoire of the Patagonia Blennie Eleginops maclovinus-The Closest Ancestral Proxy of Antarctic Cryonotothenioids.</title>
        <authorList>
            <person name="Cheng C.C."/>
            <person name="Rivera-Colon A.G."/>
            <person name="Minhas B.F."/>
            <person name="Wilson L."/>
            <person name="Rayamajhi N."/>
            <person name="Vargas-Chacoff L."/>
            <person name="Catchen J.M."/>
        </authorList>
    </citation>
    <scope>NUCLEOTIDE SEQUENCE [LARGE SCALE GENOMIC DNA]</scope>
    <source>
        <strain evidence="2">JMC-PN-2008</strain>
    </source>
</reference>
<comment type="caution">
    <text evidence="2">The sequence shown here is derived from an EMBL/GenBank/DDBJ whole genome shotgun (WGS) entry which is preliminary data.</text>
</comment>
<feature type="region of interest" description="Disordered" evidence="1">
    <location>
        <begin position="1"/>
        <end position="66"/>
    </location>
</feature>
<reference evidence="2 3" key="2">
    <citation type="journal article" date="2023" name="Mol. Biol. Evol.">
        <title>Genomics of Secondarily Temperate Adaptation in the Only Non-Antarctic Icefish.</title>
        <authorList>
            <person name="Rivera-Colon A.G."/>
            <person name="Rayamajhi N."/>
            <person name="Minhas B.F."/>
            <person name="Madrigal G."/>
            <person name="Bilyk K.T."/>
            <person name="Yoon V."/>
            <person name="Hune M."/>
            <person name="Gregory S."/>
            <person name="Cheng C.H.C."/>
            <person name="Catchen J.M."/>
        </authorList>
    </citation>
    <scope>NUCLEOTIDE SEQUENCE [LARGE SCALE GENOMIC DNA]</scope>
    <source>
        <strain evidence="2">JMC-PN-2008</strain>
    </source>
</reference>
<evidence type="ECO:0000256" key="1">
    <source>
        <dbReference type="SAM" id="MobiDB-lite"/>
    </source>
</evidence>
<name>A0AAN7XL54_ELEMC</name>
<sequence length="66" mass="7559">MREKEEHTTLKQRQEEEAERERREANNNKVKLSGGSVVRGGFTPYRPELLQNTTAVKKPGGTMMDN</sequence>
<proteinExistence type="predicted"/>
<gene>
    <name evidence="2" type="ORF">PBY51_001077</name>
</gene>
<dbReference type="EMBL" id="JAUZQC010000011">
    <property type="protein sequence ID" value="KAK5864110.1"/>
    <property type="molecule type" value="Genomic_DNA"/>
</dbReference>
<dbReference type="AlphaFoldDB" id="A0AAN7XL54"/>
<evidence type="ECO:0000313" key="3">
    <source>
        <dbReference type="Proteomes" id="UP001346869"/>
    </source>
</evidence>
<dbReference type="Proteomes" id="UP001346869">
    <property type="component" value="Unassembled WGS sequence"/>
</dbReference>